<dbReference type="PANTHER" id="PTHR10338:SF108">
    <property type="entry name" value="INTER-ALPHA-TRYPSIN INHIBITOR HEAVY CHAIN H4-LIKE PROTEIN"/>
    <property type="match status" value="1"/>
</dbReference>
<reference evidence="1" key="2">
    <citation type="submission" date="2015-10" db="EMBL/GenBank/DDBJ databases">
        <authorList>
            <person name="Gilbert D.G."/>
        </authorList>
    </citation>
    <scope>NUCLEOTIDE SEQUENCE</scope>
</reference>
<dbReference type="InterPro" id="IPR002035">
    <property type="entry name" value="VWF_A"/>
</dbReference>
<dbReference type="Gene3D" id="3.40.50.410">
    <property type="entry name" value="von Willebrand factor, type A domain"/>
    <property type="match status" value="1"/>
</dbReference>
<dbReference type="PROSITE" id="PS51468">
    <property type="entry name" value="VIT"/>
    <property type="match status" value="1"/>
</dbReference>
<sequence length="891" mass="98861">MAKKFRLSSQLAPHLVIFQLWLIFASASPAKKGWIVRRDVEELIETTNEFEQPKEQKVENALPRIYFMEIVSDIRLRYASTKVTSKVANPADKAQEATFHVVLPDTAFISSFLMEIDGKVYKASVKEKEEAQTDYQNAVDAGLSAAQVTANARDANQFTVSVNVEPQAKMLFNLTYEELLTRRRGIYEQTIHVSPGSVVPQMSVRVNIFETLPINKITVPQLRGNDIEQNQDLSENEVAKIIRTNETVVSVVYEPTETQQIQSSKDGLQGQFVVQYDVDRSSIERKGGEIHVVDGYFVHFFAPTTLPALPKHVIFVLDTSGSMAGTRIEQTKQAMNSILDQLREDDLFSVVEFSTGVSEWDLRKPYKALETYYYNIPVGDTTEVPQNRTELEESFGLYDDIFAYPVTERSIKRAKEFVNTMDVTSSTNINDALLLALKNSQSVQSRLRLTPIIIFLTDGEPTSGVVDKTEILANVRKGNSDDVVSIFSLAFGTGTDYDFLTKISSQNRGFARKIYEAADATLQLKGFFEEVASPLLNNVRFVYNKDGPVHDVTETNVPNFFKGTEFVVAGRIDSDSKLSASITGTGASGSFLFPDIRPVIDDYILLPNPNNSVVETVPAKKSFSLEKIWAYMTIQDMLKKRQIVDDAKAIAEFNGKALNLSLTYGFVTPLTSLVVVKPNSTPAATDVRPADGGSSGFHSAGIFAAALPDYQLGAIPPYPAPESLPLEESTSGFESEDWFSTTEAELTTESTSFLQYNASPFSADEWINNFEHNATHVKMPTNNDTLELLWQDELPDTGYGSCYAYGVHNIVCKSIWKCSQFMPESRPYAGPFLNTDSACVIENKYVGICCHLGSTLSDPVFPDTTLTSEYVTDIALIGDDVVLTSDLVVKS</sequence>
<dbReference type="Pfam" id="PF13519">
    <property type="entry name" value="VWA_2"/>
    <property type="match status" value="1"/>
</dbReference>
<dbReference type="OrthoDB" id="6346186at2759"/>
<dbReference type="InterPro" id="IPR050934">
    <property type="entry name" value="ITIH"/>
</dbReference>
<accession>A0A0P5VTX9</accession>
<dbReference type="SMART" id="SM00609">
    <property type="entry name" value="VIT"/>
    <property type="match status" value="1"/>
</dbReference>
<dbReference type="Pfam" id="PF08487">
    <property type="entry name" value="VIT"/>
    <property type="match status" value="1"/>
</dbReference>
<evidence type="ECO:0000313" key="1">
    <source>
        <dbReference type="EMBL" id="JAJ22620.1"/>
    </source>
</evidence>
<dbReference type="GO" id="GO:0032991">
    <property type="term" value="C:protein-containing complex"/>
    <property type="evidence" value="ECO:0007669"/>
    <property type="project" value="UniProtKB-ARBA"/>
</dbReference>
<proteinExistence type="predicted"/>
<organism evidence="1">
    <name type="scientific">Daphnia magna</name>
    <dbReference type="NCBI Taxonomy" id="35525"/>
    <lineage>
        <taxon>Eukaryota</taxon>
        <taxon>Metazoa</taxon>
        <taxon>Ecdysozoa</taxon>
        <taxon>Arthropoda</taxon>
        <taxon>Crustacea</taxon>
        <taxon>Branchiopoda</taxon>
        <taxon>Diplostraca</taxon>
        <taxon>Cladocera</taxon>
        <taxon>Anomopoda</taxon>
        <taxon>Daphniidae</taxon>
        <taxon>Daphnia</taxon>
    </lineage>
</organism>
<dbReference type="InterPro" id="IPR036465">
    <property type="entry name" value="vWFA_dom_sf"/>
</dbReference>
<dbReference type="PANTHER" id="PTHR10338">
    <property type="entry name" value="INTER-ALPHA-TRYPSIN INHIBITOR HEAVY CHAIN FAMILY MEMBER"/>
    <property type="match status" value="1"/>
</dbReference>
<name>A0A0P5VTX9_9CRUS</name>
<dbReference type="Pfam" id="PF00092">
    <property type="entry name" value="VWA"/>
    <property type="match status" value="1"/>
</dbReference>
<dbReference type="SUPFAM" id="SSF53300">
    <property type="entry name" value="vWA-like"/>
    <property type="match status" value="1"/>
</dbReference>
<protein>
    <submittedName>
        <fullName evidence="1">Uncharacterized protein</fullName>
    </submittedName>
</protein>
<reference evidence="1" key="1">
    <citation type="submission" date="2015-10" db="EMBL/GenBank/DDBJ databases">
        <title>Daphnia magna gene sets from two clonal populations assembled and annotated with EvidentialGene.</title>
        <authorList>
            <person name="Gilbert D."/>
            <person name="Podicheti R."/>
            <person name="Orsini L."/>
            <person name="Colbourne J."/>
            <person name="Pfrender M."/>
        </authorList>
    </citation>
    <scope>NUCLEOTIDE SEQUENCE</scope>
</reference>
<dbReference type="PROSITE" id="PS50234">
    <property type="entry name" value="VWFA"/>
    <property type="match status" value="1"/>
</dbReference>
<dbReference type="EMBL" id="GDIP01200782">
    <property type="protein sequence ID" value="JAJ22620.1"/>
    <property type="molecule type" value="Transcribed_RNA"/>
</dbReference>
<dbReference type="SMART" id="SM00327">
    <property type="entry name" value="VWA"/>
    <property type="match status" value="1"/>
</dbReference>
<dbReference type="InterPro" id="IPR013694">
    <property type="entry name" value="VIT"/>
</dbReference>
<dbReference type="AlphaFoldDB" id="A0A0P5VTX9"/>